<dbReference type="Proteomes" id="UP000179258">
    <property type="component" value="Unassembled WGS sequence"/>
</dbReference>
<dbReference type="EMBL" id="MHTX01000032">
    <property type="protein sequence ID" value="OHA67843.1"/>
    <property type="molecule type" value="Genomic_DNA"/>
</dbReference>
<evidence type="ECO:0000313" key="2">
    <source>
        <dbReference type="Proteomes" id="UP000179258"/>
    </source>
</evidence>
<evidence type="ECO:0008006" key="3">
    <source>
        <dbReference type="Google" id="ProtNLM"/>
    </source>
</evidence>
<protein>
    <recommendedName>
        <fullName evidence="3">DHHA1 domain-containing protein</fullName>
    </recommendedName>
</protein>
<sequence length="365" mass="39021">MLLMSRSLGVENTPFHAHGHRPRARKKENIMYQFTTLDPRNIPAATEANDKVFGLGPVYGIEVTVPALAARCVENIDPQHTGGNANRAAIEEAYSLLLAGKAPPKNAVLATVRADLDSVGAMAVLGFPTPEEMGVGMESDPYKQNCPMCSWDHYGYCNGLEARIDDIAASDKFARGGYAGPKPLPTRKNPWDEKTASAESSRPLAAIAAAVMDFKIPLADRVATMADWLLNGTEPSKYREAVEKERMDFIRALEAGEIQHEVRADGKVAVVESTHRAATSVGYSLAPVVVALNPAFKLGGGEAHRKFTVCAFEAGKFADIKSALAELASLEPGWGGSPTIGGSPQGVSSTLTIDQVVEVVAKHLR</sequence>
<dbReference type="AlphaFoldDB" id="A0A1G2R4U8"/>
<accession>A0A1G2R4U8</accession>
<reference evidence="1 2" key="1">
    <citation type="journal article" date="2016" name="Nat. Commun.">
        <title>Thousands of microbial genomes shed light on interconnected biogeochemical processes in an aquifer system.</title>
        <authorList>
            <person name="Anantharaman K."/>
            <person name="Brown C.T."/>
            <person name="Hug L.A."/>
            <person name="Sharon I."/>
            <person name="Castelle C.J."/>
            <person name="Probst A.J."/>
            <person name="Thomas B.C."/>
            <person name="Singh A."/>
            <person name="Wilkins M.J."/>
            <person name="Karaoz U."/>
            <person name="Brodie E.L."/>
            <person name="Williams K.H."/>
            <person name="Hubbard S.S."/>
            <person name="Banfield J.F."/>
        </authorList>
    </citation>
    <scope>NUCLEOTIDE SEQUENCE [LARGE SCALE GENOMIC DNA]</scope>
</reference>
<evidence type="ECO:0000313" key="1">
    <source>
        <dbReference type="EMBL" id="OHA67843.1"/>
    </source>
</evidence>
<proteinExistence type="predicted"/>
<organism evidence="1 2">
    <name type="scientific">Candidatus Wildermuthbacteria bacterium RIFCSPHIGHO2_02_FULL_47_17</name>
    <dbReference type="NCBI Taxonomy" id="1802452"/>
    <lineage>
        <taxon>Bacteria</taxon>
        <taxon>Candidatus Wildermuthiibacteriota</taxon>
    </lineage>
</organism>
<comment type="caution">
    <text evidence="1">The sequence shown here is derived from an EMBL/GenBank/DDBJ whole genome shotgun (WGS) entry which is preliminary data.</text>
</comment>
<name>A0A1G2R4U8_9BACT</name>
<gene>
    <name evidence="1" type="ORF">A3D59_01255</name>
</gene>